<dbReference type="InterPro" id="IPR036397">
    <property type="entry name" value="RNaseH_sf"/>
</dbReference>
<dbReference type="EMBL" id="JAJSOF020000023">
    <property type="protein sequence ID" value="KAJ4435761.1"/>
    <property type="molecule type" value="Genomic_DNA"/>
</dbReference>
<name>A0ABQ8SNK7_PERAM</name>
<keyword evidence="3" id="KW-1185">Reference proteome</keyword>
<evidence type="ECO:0000313" key="3">
    <source>
        <dbReference type="Proteomes" id="UP001148838"/>
    </source>
</evidence>
<evidence type="ECO:0000256" key="1">
    <source>
        <dbReference type="SAM" id="MobiDB-lite"/>
    </source>
</evidence>
<evidence type="ECO:0000313" key="2">
    <source>
        <dbReference type="EMBL" id="KAJ4435761.1"/>
    </source>
</evidence>
<dbReference type="Gene3D" id="3.30.420.10">
    <property type="entry name" value="Ribonuclease H-like superfamily/Ribonuclease H"/>
    <property type="match status" value="1"/>
</dbReference>
<reference evidence="2 3" key="1">
    <citation type="journal article" date="2022" name="Allergy">
        <title>Genome assembly and annotation of Periplaneta americana reveal a comprehensive cockroach allergen profile.</title>
        <authorList>
            <person name="Wang L."/>
            <person name="Xiong Q."/>
            <person name="Saelim N."/>
            <person name="Wang L."/>
            <person name="Nong W."/>
            <person name="Wan A.T."/>
            <person name="Shi M."/>
            <person name="Liu X."/>
            <person name="Cao Q."/>
            <person name="Hui J.H.L."/>
            <person name="Sookrung N."/>
            <person name="Leung T.F."/>
            <person name="Tungtrongchitr A."/>
            <person name="Tsui S.K.W."/>
        </authorList>
    </citation>
    <scope>NUCLEOTIDE SEQUENCE [LARGE SCALE GENOMIC DNA]</scope>
    <source>
        <strain evidence="2">PWHHKU_190912</strain>
    </source>
</reference>
<dbReference type="Proteomes" id="UP001148838">
    <property type="component" value="Unassembled WGS sequence"/>
</dbReference>
<sequence length="301" mass="35204">MLANKFMRTGSVADERRSGRPSTSQERVEAIRVAIERSPRASTRRLSRELAIPRATVWKVLHFTLKKKAYQRDHLMDNILFSDEATFHICGMVNRHNCRIWGNERPDDTFELQRDIPKVNVWVGITKQKVYGPFMFRNWRWIGRASPRLWAARSPDLTPMDFFSVGFRQRQCLQNESSEFGSFDTMDKRDMCYDQCGYVTQGVSEVFNNNGSRQHSSGGKHFCLLVREWLKHWFDSHLGSLFYLVGSFSEENPTARRMSAKWIWGTKWTPPSLPRDKEETSEVLCVERDIVYGRNMDTTTK</sequence>
<accession>A0ABQ8SNK7</accession>
<comment type="caution">
    <text evidence="2">The sequence shown here is derived from an EMBL/GenBank/DDBJ whole genome shotgun (WGS) entry which is preliminary data.</text>
</comment>
<feature type="region of interest" description="Disordered" evidence="1">
    <location>
        <begin position="1"/>
        <end position="27"/>
    </location>
</feature>
<organism evidence="2 3">
    <name type="scientific">Periplaneta americana</name>
    <name type="common">American cockroach</name>
    <name type="synonym">Blatta americana</name>
    <dbReference type="NCBI Taxonomy" id="6978"/>
    <lineage>
        <taxon>Eukaryota</taxon>
        <taxon>Metazoa</taxon>
        <taxon>Ecdysozoa</taxon>
        <taxon>Arthropoda</taxon>
        <taxon>Hexapoda</taxon>
        <taxon>Insecta</taxon>
        <taxon>Pterygota</taxon>
        <taxon>Neoptera</taxon>
        <taxon>Polyneoptera</taxon>
        <taxon>Dictyoptera</taxon>
        <taxon>Blattodea</taxon>
        <taxon>Blattoidea</taxon>
        <taxon>Blattidae</taxon>
        <taxon>Blattinae</taxon>
        <taxon>Periplaneta</taxon>
    </lineage>
</organism>
<proteinExistence type="predicted"/>
<gene>
    <name evidence="2" type="ORF">ANN_18380</name>
</gene>
<evidence type="ECO:0008006" key="4">
    <source>
        <dbReference type="Google" id="ProtNLM"/>
    </source>
</evidence>
<protein>
    <recommendedName>
        <fullName evidence="4">Transposase</fullName>
    </recommendedName>
</protein>
<dbReference type="PANTHER" id="PTHR47326:SF1">
    <property type="entry name" value="HTH PSQ-TYPE DOMAIN-CONTAINING PROTEIN"/>
    <property type="match status" value="1"/>
</dbReference>
<dbReference type="PANTHER" id="PTHR47326">
    <property type="entry name" value="TRANSPOSABLE ELEMENT TC3 TRANSPOSASE-LIKE PROTEIN"/>
    <property type="match status" value="1"/>
</dbReference>